<dbReference type="Proteomes" id="UP000030060">
    <property type="component" value="Unassembled WGS sequence"/>
</dbReference>
<comment type="caution">
    <text evidence="1">The sequence shown here is derived from an EMBL/GenBank/DDBJ whole genome shotgun (WGS) entry which is preliminary data.</text>
</comment>
<name>A0A0A1Z0K6_PSEFL</name>
<accession>A0A0A1Z0K6</accession>
<reference evidence="1 2" key="1">
    <citation type="journal article" date="2013" name="Genome Announc.">
        <title>Draft Genome Sequence of Pseudomonas fluorescens LMG 5329, a White Line-Inducing Principle-Producing Bioindicator for the Mushroom Pathogen Pseudomonas tolaasii.</title>
        <authorList>
            <person name="Ghequire M.G."/>
            <person name="Rokni-Zadeh H."/>
            <person name="Zarrineh P."/>
            <person name="De Mot R."/>
        </authorList>
    </citation>
    <scope>NUCLEOTIDE SEQUENCE [LARGE SCALE GENOMIC DNA]</scope>
    <source>
        <strain evidence="1 2">LMG 5329</strain>
    </source>
</reference>
<proteinExistence type="predicted"/>
<evidence type="ECO:0000313" key="1">
    <source>
        <dbReference type="EMBL" id="KGE66247.1"/>
    </source>
</evidence>
<dbReference type="EMBL" id="ASGY01000145">
    <property type="protein sequence ID" value="KGE66247.1"/>
    <property type="molecule type" value="Genomic_DNA"/>
</dbReference>
<evidence type="ECO:0000313" key="2">
    <source>
        <dbReference type="Proteomes" id="UP000030060"/>
    </source>
</evidence>
<protein>
    <submittedName>
        <fullName evidence="1">Uncharacterized protein</fullName>
    </submittedName>
</protein>
<organism evidence="1 2">
    <name type="scientific">Pseudomonas fluorescens LMG 5329</name>
    <dbReference type="NCBI Taxonomy" id="1324332"/>
    <lineage>
        <taxon>Bacteria</taxon>
        <taxon>Pseudomonadati</taxon>
        <taxon>Pseudomonadota</taxon>
        <taxon>Gammaproteobacteria</taxon>
        <taxon>Pseudomonadales</taxon>
        <taxon>Pseudomonadaceae</taxon>
        <taxon>Pseudomonas</taxon>
    </lineage>
</organism>
<dbReference type="AlphaFoldDB" id="A0A0A1Z0K6"/>
<sequence length="73" mass="8267">MAIKSLVTHVEIDTAGKAHNCQASAKHRIEKGDVRLKVRNGRSWDHYCLDCAKKIIGRDIEKLQAIQDMRPPT</sequence>
<gene>
    <name evidence="1" type="ORF">K814_0119545</name>
</gene>